<dbReference type="SUPFAM" id="SSF48452">
    <property type="entry name" value="TPR-like"/>
    <property type="match status" value="1"/>
</dbReference>
<gene>
    <name evidence="3" type="ORF">FDF70_04470</name>
</gene>
<evidence type="ECO:0000313" key="3">
    <source>
        <dbReference type="EMBL" id="NFR60771.1"/>
    </source>
</evidence>
<dbReference type="PANTHER" id="PTHR46558">
    <property type="entry name" value="TRACRIPTIONAL REGULATORY PROTEIN-RELATED-RELATED"/>
    <property type="match status" value="1"/>
</dbReference>
<organism evidence="3 4">
    <name type="scientific">Clostridium sporogenes</name>
    <dbReference type="NCBI Taxonomy" id="1509"/>
    <lineage>
        <taxon>Bacteria</taxon>
        <taxon>Bacillati</taxon>
        <taxon>Bacillota</taxon>
        <taxon>Clostridia</taxon>
        <taxon>Eubacteriales</taxon>
        <taxon>Clostridiaceae</taxon>
        <taxon>Clostridium</taxon>
    </lineage>
</organism>
<dbReference type="InterPro" id="IPR001387">
    <property type="entry name" value="Cro/C1-type_HTH"/>
</dbReference>
<dbReference type="Pfam" id="PF13174">
    <property type="entry name" value="TPR_6"/>
    <property type="match status" value="1"/>
</dbReference>
<dbReference type="Pfam" id="PF01381">
    <property type="entry name" value="HTH_3"/>
    <property type="match status" value="1"/>
</dbReference>
<reference evidence="3 4" key="1">
    <citation type="submission" date="2019-04" db="EMBL/GenBank/DDBJ databases">
        <title>Genome sequencing of Clostridium botulinum Groups I-IV and Clostridium butyricum.</title>
        <authorList>
            <person name="Brunt J."/>
            <person name="Van Vliet A.H.M."/>
            <person name="Stringer S.C."/>
            <person name="Carter A.T."/>
            <person name="Peck M.W."/>
        </authorList>
    </citation>
    <scope>NUCLEOTIDE SEQUENCE [LARGE SCALE GENOMIC DNA]</scope>
    <source>
        <strain evidence="3 4">IFR 18/108</strain>
    </source>
</reference>
<keyword evidence="1" id="KW-0238">DNA-binding</keyword>
<evidence type="ECO:0000313" key="4">
    <source>
        <dbReference type="Proteomes" id="UP000486601"/>
    </source>
</evidence>
<accession>A0A7X5SWZ8</accession>
<protein>
    <submittedName>
        <fullName evidence="3">Helix-turn-helix domain-containing protein</fullName>
    </submittedName>
</protein>
<feature type="domain" description="HTH cro/C1-type" evidence="2">
    <location>
        <begin position="10"/>
        <end position="64"/>
    </location>
</feature>
<dbReference type="SUPFAM" id="SSF47413">
    <property type="entry name" value="lambda repressor-like DNA-binding domains"/>
    <property type="match status" value="1"/>
</dbReference>
<dbReference type="EMBL" id="SXCS01000002">
    <property type="protein sequence ID" value="NFR60771.1"/>
    <property type="molecule type" value="Genomic_DNA"/>
</dbReference>
<proteinExistence type="predicted"/>
<dbReference type="InterPro" id="IPR010982">
    <property type="entry name" value="Lambda_DNA-bd_dom_sf"/>
</dbReference>
<evidence type="ECO:0000259" key="2">
    <source>
        <dbReference type="PROSITE" id="PS50943"/>
    </source>
</evidence>
<dbReference type="InterPro" id="IPR019734">
    <property type="entry name" value="TPR_rpt"/>
</dbReference>
<dbReference type="PROSITE" id="PS50943">
    <property type="entry name" value="HTH_CROC1"/>
    <property type="match status" value="1"/>
</dbReference>
<dbReference type="CDD" id="cd00093">
    <property type="entry name" value="HTH_XRE"/>
    <property type="match status" value="1"/>
</dbReference>
<dbReference type="Gene3D" id="1.10.260.40">
    <property type="entry name" value="lambda repressor-like DNA-binding domains"/>
    <property type="match status" value="1"/>
</dbReference>
<dbReference type="Gene3D" id="1.25.40.10">
    <property type="entry name" value="Tetratricopeptide repeat domain"/>
    <property type="match status" value="2"/>
</dbReference>
<dbReference type="AlphaFoldDB" id="A0A7X5SWZ8"/>
<evidence type="ECO:0000256" key="1">
    <source>
        <dbReference type="ARBA" id="ARBA00023125"/>
    </source>
</evidence>
<name>A0A7X5SWZ8_CLOSG</name>
<sequence length="371" mass="43297">MEKLLIGEVIYRLRKEKAITQEQLANFIGISTAAVSKWESGTSYPDITLLPVIATFFNVTIDTLLNFKIQLSDEEVMDIFNKCEKLFSSGDLDKAIDKSKKYIIKYPSSYYLKLRIGFLFTMYSWKSKDEEKGMNMIKYSIELFEDIAKNCIKIELVEQALFQLGALYPSIGEEDKAIEALNKINKSELDPNLILSNIYMKKNKFKKAREILQSKLYKSINDITFVCFGLANSYIKDKKNLNIIERYYDLSINIKKVLSYNEGSTLILSTEYLNFAQVYLKFGESKKAIDVLEKMIEDIRKHDINKPENFRDIWCFNEIPKGKKTITMNLYENIFKIFESPEFDLIRKSEEFIDIINDLKNLEKKYLNGIT</sequence>
<dbReference type="InterPro" id="IPR011990">
    <property type="entry name" value="TPR-like_helical_dom_sf"/>
</dbReference>
<dbReference type="PANTHER" id="PTHR46558:SF11">
    <property type="entry name" value="HTH-TYPE TRANSCRIPTIONAL REGULATOR XRE"/>
    <property type="match status" value="1"/>
</dbReference>
<dbReference type="Proteomes" id="UP000486601">
    <property type="component" value="Unassembled WGS sequence"/>
</dbReference>
<dbReference type="RefSeq" id="WP_040108054.1">
    <property type="nucleotide sequence ID" value="NZ_CP082943.1"/>
</dbReference>
<comment type="caution">
    <text evidence="3">The sequence shown here is derived from an EMBL/GenBank/DDBJ whole genome shotgun (WGS) entry which is preliminary data.</text>
</comment>
<dbReference type="SMART" id="SM00530">
    <property type="entry name" value="HTH_XRE"/>
    <property type="match status" value="1"/>
</dbReference>
<dbReference type="GO" id="GO:0003677">
    <property type="term" value="F:DNA binding"/>
    <property type="evidence" value="ECO:0007669"/>
    <property type="project" value="UniProtKB-KW"/>
</dbReference>